<gene>
    <name evidence="1" type="ORF">VCO01S_34770</name>
</gene>
<sequence length="91" mass="10101">MDELGNQAAEQTNFSLSREQEALLVKTSVDLAALIPMINDEQELLELRNVIHESTARNENCAQLVARLRATTQISQEVVSKVVRLIKGVVV</sequence>
<proteinExistence type="predicted"/>
<reference evidence="1 2" key="1">
    <citation type="submission" date="2019-06" db="EMBL/GenBank/DDBJ databases">
        <title>Whole genome shotgun sequence of Vibrio comitans NBRC 102076.</title>
        <authorList>
            <person name="Hosoyama A."/>
            <person name="Uohara A."/>
            <person name="Ohji S."/>
            <person name="Ichikawa N."/>
        </authorList>
    </citation>
    <scope>NUCLEOTIDE SEQUENCE [LARGE SCALE GENOMIC DNA]</scope>
    <source>
        <strain evidence="1 2">NBRC 102076</strain>
    </source>
</reference>
<evidence type="ECO:0000313" key="2">
    <source>
        <dbReference type="Proteomes" id="UP000318242"/>
    </source>
</evidence>
<comment type="caution">
    <text evidence="1">The sequence shown here is derived from an EMBL/GenBank/DDBJ whole genome shotgun (WGS) entry which is preliminary data.</text>
</comment>
<dbReference type="RefSeq" id="WP_141272928.1">
    <property type="nucleotide sequence ID" value="NZ_BJLH01000018.1"/>
</dbReference>
<dbReference type="EMBL" id="BJLH01000018">
    <property type="protein sequence ID" value="GEA62284.1"/>
    <property type="molecule type" value="Genomic_DNA"/>
</dbReference>
<dbReference type="OrthoDB" id="5879829at2"/>
<name>A0A4Y3ITP9_9VIBR</name>
<evidence type="ECO:0000313" key="1">
    <source>
        <dbReference type="EMBL" id="GEA62284.1"/>
    </source>
</evidence>
<dbReference type="Proteomes" id="UP000318242">
    <property type="component" value="Unassembled WGS sequence"/>
</dbReference>
<dbReference type="AlphaFoldDB" id="A0A4Y3ITP9"/>
<organism evidence="1 2">
    <name type="scientific">Vibrio comitans NBRC 102076</name>
    <dbReference type="NCBI Taxonomy" id="1219078"/>
    <lineage>
        <taxon>Bacteria</taxon>
        <taxon>Pseudomonadati</taxon>
        <taxon>Pseudomonadota</taxon>
        <taxon>Gammaproteobacteria</taxon>
        <taxon>Vibrionales</taxon>
        <taxon>Vibrionaceae</taxon>
        <taxon>Vibrio</taxon>
    </lineage>
</organism>
<accession>A0A4Y3ITP9</accession>
<keyword evidence="2" id="KW-1185">Reference proteome</keyword>
<protein>
    <submittedName>
        <fullName evidence="1">Uncharacterized protein</fullName>
    </submittedName>
</protein>